<evidence type="ECO:0000313" key="2">
    <source>
        <dbReference type="EMBL" id="QPI16855.1"/>
    </source>
</evidence>
<feature type="coiled-coil region" evidence="1">
    <location>
        <begin position="89"/>
        <end position="145"/>
    </location>
</feature>
<name>A0A7S9XHP2_9VIRU</name>
<sequence>MSSTYYLKDFYDDIKFRQQDLINNHSTCCQTGGYSIMSQQFDKLNAQQQINNIRREVQSELNNKIKNIMKNMQVGGGKITLGENIKSLKQMIKKQCKNEKNLLKNIKKQQKCIKQNKLEFLPSYQKDFKEELKRANTMYKDIKNLQVHINKIIAKKETKRLLSVKQEAKVATLNNLKSIIDKIKQR</sequence>
<gene>
    <name evidence="2" type="ORF">NIOZUU159_00352</name>
</gene>
<organism evidence="2">
    <name type="scientific">Virus NIOZ-UU159</name>
    <dbReference type="NCBI Taxonomy" id="2763270"/>
    <lineage>
        <taxon>Viruses</taxon>
    </lineage>
</organism>
<evidence type="ECO:0000256" key="1">
    <source>
        <dbReference type="SAM" id="Coils"/>
    </source>
</evidence>
<accession>A0A7S9XHP2</accession>
<reference evidence="2" key="1">
    <citation type="submission" date="2020-08" db="EMBL/GenBank/DDBJ databases">
        <title>Bridging the membrane lipid divide: bacteria of the FCB group superphylum have the potential to synthesize archaeal ether lipids.</title>
        <authorList>
            <person name="Villanueva L."/>
            <person name="von Meijenfeldt F.A.B."/>
            <person name="Westbye A.B."/>
            <person name="Yadav S."/>
            <person name="Hopmans E.C."/>
            <person name="Dutilh B.E."/>
            <person name="Sinninghe Damste J.S."/>
        </authorList>
    </citation>
    <scope>NUCLEOTIDE SEQUENCE</scope>
    <source>
        <strain evidence="2">NIOZ-UU159</strain>
    </source>
</reference>
<proteinExistence type="predicted"/>
<keyword evidence="1" id="KW-0175">Coiled coil</keyword>
<protein>
    <submittedName>
        <fullName evidence="2">Uncharacterized protein</fullName>
    </submittedName>
</protein>
<dbReference type="EMBL" id="MW030609">
    <property type="protein sequence ID" value="QPI16855.1"/>
    <property type="molecule type" value="Genomic_DNA"/>
</dbReference>